<evidence type="ECO:0008006" key="4">
    <source>
        <dbReference type="Google" id="ProtNLM"/>
    </source>
</evidence>
<dbReference type="SUPFAM" id="SSF103088">
    <property type="entry name" value="OmpA-like"/>
    <property type="match status" value="1"/>
</dbReference>
<proteinExistence type="predicted"/>
<dbReference type="Gene3D" id="3.30.1330.60">
    <property type="entry name" value="OmpA-like domain"/>
    <property type="match status" value="1"/>
</dbReference>
<feature type="signal peptide" evidence="1">
    <location>
        <begin position="1"/>
        <end position="16"/>
    </location>
</feature>
<dbReference type="Proteomes" id="UP000593580">
    <property type="component" value="Chromosome"/>
</dbReference>
<dbReference type="AlphaFoldDB" id="A0A7M1B9Y5"/>
<dbReference type="InterPro" id="IPR036737">
    <property type="entry name" value="OmpA-like_sf"/>
</dbReference>
<reference evidence="2 3" key="1">
    <citation type="submission" date="2019-07" db="EMBL/GenBank/DDBJ databases">
        <title>Sulfurimonas paralvinellae sp. nov., a novel mesophilic, hydrogen- and sulfur-oxidizing chemolithoautotroph within the Epsilonproteo- bacteria isolated from a deep-sea hydrothermal vent polychaete nest, reclassification of Thiomicrospira denitrificans as Sulfurimonas denitrificans comb. nov. and emended description of the genus Sulfurimonas.</title>
        <authorList>
            <person name="Wang S."/>
            <person name="Jiang L."/>
            <person name="Shao Z."/>
        </authorList>
    </citation>
    <scope>NUCLEOTIDE SEQUENCE [LARGE SCALE GENOMIC DNA]</scope>
    <source>
        <strain evidence="2 3">GO25</strain>
    </source>
</reference>
<dbReference type="EMBL" id="CP041406">
    <property type="protein sequence ID" value="QOP46266.1"/>
    <property type="molecule type" value="Genomic_DNA"/>
</dbReference>
<evidence type="ECO:0000313" key="2">
    <source>
        <dbReference type="EMBL" id="QOP46266.1"/>
    </source>
</evidence>
<evidence type="ECO:0000313" key="3">
    <source>
        <dbReference type="Proteomes" id="UP000593580"/>
    </source>
</evidence>
<keyword evidence="3" id="KW-1185">Reference proteome</keyword>
<keyword evidence="1" id="KW-0732">Signal</keyword>
<dbReference type="PANTHER" id="PTHR42754:SF1">
    <property type="entry name" value="LIPOPROTEIN"/>
    <property type="match status" value="1"/>
</dbReference>
<evidence type="ECO:0000256" key="1">
    <source>
        <dbReference type="SAM" id="SignalP"/>
    </source>
</evidence>
<dbReference type="PANTHER" id="PTHR42754">
    <property type="entry name" value="ENDOGLUCANASE"/>
    <property type="match status" value="1"/>
</dbReference>
<protein>
    <recommendedName>
        <fullName evidence="4">OmpA-like domain-containing protein</fullName>
    </recommendedName>
</protein>
<sequence length="574" mass="65107">MKLFLLFFLILSFVHAKTTTDFSVVIHKPFNAALFDITEDHDRTITAVGFSNTFKQNANPSKTYTNAFDYLASVSDKYGAQMNLVKVNNQAKILLDKTAKLSRFNKAVAVVKTPTNGYFIGGYTMDGSLLVAKLDANANLLYSKIFGTKNYDRMSNLVLLSDGGVLAVGSSFTSRDTRDNMFRAGLGNNDIFLTRFSKDGHMLWSKKYGTRFDDNGIDAVEAQDGSIIVVSTMSSQKSRDVSFMRITENGNKIWLNHFITHHNDENLVVPKKIIRLKDNSFVVSLIQYNQVQKEHIRLVKFDLYQNILADKEISTTYPSGLMDIKEFSNGKLMGVGYVKDKHNTDGLAMLIDSDLTMLKQEHYGGKNFDIFYALSILHNSQVAVAGIHTDDYSQEGNMWILKLNQDATIAQIATLSGDFYNVLCKTFAKEIENKKLRIKEDLSIEFTDKTLYFPVGEYKLTHEQKEFLNSFSKKLIPFLYANRELISAFSINGHTSSEWKNVSFKDRYLKNANLSMQRSFSVLSEIFSTQDKAKQKWLSKVLQGSGLSFSHKVMTNGFEDKTKSRRVTFKILLK</sequence>
<dbReference type="RefSeq" id="WP_193110525.1">
    <property type="nucleotide sequence ID" value="NZ_CP041406.1"/>
</dbReference>
<gene>
    <name evidence="2" type="ORF">FM071_08165</name>
</gene>
<accession>A0A7M1B9Y5</accession>
<name>A0A7M1B9Y5_9BACT</name>
<dbReference type="KEGG" id="spal:FM071_08165"/>
<feature type="chain" id="PRO_5032350757" description="OmpA-like domain-containing protein" evidence="1">
    <location>
        <begin position="17"/>
        <end position="574"/>
    </location>
</feature>
<organism evidence="2 3">
    <name type="scientific">Sulfurimonas paralvinellae</name>
    <dbReference type="NCBI Taxonomy" id="317658"/>
    <lineage>
        <taxon>Bacteria</taxon>
        <taxon>Pseudomonadati</taxon>
        <taxon>Campylobacterota</taxon>
        <taxon>Epsilonproteobacteria</taxon>
        <taxon>Campylobacterales</taxon>
        <taxon>Sulfurimonadaceae</taxon>
        <taxon>Sulfurimonas</taxon>
    </lineage>
</organism>